<dbReference type="EMBL" id="JANBOI010000486">
    <property type="protein sequence ID" value="KAJ1730223.1"/>
    <property type="molecule type" value="Genomic_DNA"/>
</dbReference>
<keyword evidence="3" id="KW-1185">Reference proteome</keyword>
<gene>
    <name evidence="2" type="ORF">LPJ61_003133</name>
</gene>
<feature type="compositionally biased region" description="Basic and acidic residues" evidence="1">
    <location>
        <begin position="34"/>
        <end position="44"/>
    </location>
</feature>
<sequence>MSSRSSSVASSPKRAQVVAPSDWVSEDEDDEDTETSKAKHESFNKQRKQHYRLEGKFMHSDAPDIDDSDNQTRSNDDADDSSEGEPMDGWSDVHRNGTAGPTDGAPRGRRARFAAGVDETNASEMEL</sequence>
<protein>
    <submittedName>
        <fullName evidence="2">Uncharacterized protein</fullName>
    </submittedName>
</protein>
<evidence type="ECO:0000313" key="3">
    <source>
        <dbReference type="Proteomes" id="UP001143981"/>
    </source>
</evidence>
<dbReference type="OrthoDB" id="551302at2759"/>
<feature type="region of interest" description="Disordered" evidence="1">
    <location>
        <begin position="1"/>
        <end position="127"/>
    </location>
</feature>
<proteinExistence type="predicted"/>
<feature type="compositionally biased region" description="Acidic residues" evidence="1">
    <location>
        <begin position="77"/>
        <end position="86"/>
    </location>
</feature>
<feature type="compositionally biased region" description="Basic and acidic residues" evidence="1">
    <location>
        <begin position="51"/>
        <end position="62"/>
    </location>
</feature>
<evidence type="ECO:0000313" key="2">
    <source>
        <dbReference type="EMBL" id="KAJ1730223.1"/>
    </source>
</evidence>
<reference evidence="2" key="1">
    <citation type="submission" date="2022-07" db="EMBL/GenBank/DDBJ databases">
        <title>Phylogenomic reconstructions and comparative analyses of Kickxellomycotina fungi.</title>
        <authorList>
            <person name="Reynolds N.K."/>
            <person name="Stajich J.E."/>
            <person name="Barry K."/>
            <person name="Grigoriev I.V."/>
            <person name="Crous P."/>
            <person name="Smith M.E."/>
        </authorList>
    </citation>
    <scope>NUCLEOTIDE SEQUENCE</scope>
    <source>
        <strain evidence="2">BCRC 34381</strain>
    </source>
</reference>
<dbReference type="AlphaFoldDB" id="A0A9W7YDG2"/>
<evidence type="ECO:0000256" key="1">
    <source>
        <dbReference type="SAM" id="MobiDB-lite"/>
    </source>
</evidence>
<comment type="caution">
    <text evidence="2">The sequence shown here is derived from an EMBL/GenBank/DDBJ whole genome shotgun (WGS) entry which is preliminary data.</text>
</comment>
<dbReference type="Proteomes" id="UP001143981">
    <property type="component" value="Unassembled WGS sequence"/>
</dbReference>
<organism evidence="2 3">
    <name type="scientific">Coemansia biformis</name>
    <dbReference type="NCBI Taxonomy" id="1286918"/>
    <lineage>
        <taxon>Eukaryota</taxon>
        <taxon>Fungi</taxon>
        <taxon>Fungi incertae sedis</taxon>
        <taxon>Zoopagomycota</taxon>
        <taxon>Kickxellomycotina</taxon>
        <taxon>Kickxellomycetes</taxon>
        <taxon>Kickxellales</taxon>
        <taxon>Kickxellaceae</taxon>
        <taxon>Coemansia</taxon>
    </lineage>
</organism>
<name>A0A9W7YDG2_9FUNG</name>
<accession>A0A9W7YDG2</accession>
<feature type="compositionally biased region" description="Low complexity" evidence="1">
    <location>
        <begin position="1"/>
        <end position="11"/>
    </location>
</feature>
<feature type="compositionally biased region" description="Acidic residues" evidence="1">
    <location>
        <begin position="24"/>
        <end position="33"/>
    </location>
</feature>